<dbReference type="EMBL" id="LGRX02025016">
    <property type="protein sequence ID" value="KAK3253071.1"/>
    <property type="molecule type" value="Genomic_DNA"/>
</dbReference>
<dbReference type="AlphaFoldDB" id="A0AAE0F5R7"/>
<dbReference type="Proteomes" id="UP001190700">
    <property type="component" value="Unassembled WGS sequence"/>
</dbReference>
<comment type="caution">
    <text evidence="1">The sequence shown here is derived from an EMBL/GenBank/DDBJ whole genome shotgun (WGS) entry which is preliminary data.</text>
</comment>
<evidence type="ECO:0000313" key="2">
    <source>
        <dbReference type="Proteomes" id="UP001190700"/>
    </source>
</evidence>
<dbReference type="InterPro" id="IPR043136">
    <property type="entry name" value="B30.2/SPRY_sf"/>
</dbReference>
<protein>
    <submittedName>
        <fullName evidence="1">Uncharacterized protein</fullName>
    </submittedName>
</protein>
<sequence>MEDVEAFEFDPANTSSKYLELSDPNSVRCHTNCNRNSQGTTFIRPALRPGGIYKFTFQLHNKPGRMHYFFGISDSYFPTDAGYQEIQKAAYSLENLYASVHSRKCCSAKGLPSFHTGSTVTMDVNLQEATLSFTINGGQTFRAKIGKNKSYMVFTSLYNREAHFSFEGYEVVSSGNRS</sequence>
<keyword evidence="2" id="KW-1185">Reference proteome</keyword>
<reference evidence="1 2" key="1">
    <citation type="journal article" date="2015" name="Genome Biol. Evol.">
        <title>Comparative Genomics of a Bacterivorous Green Alga Reveals Evolutionary Causalities and Consequences of Phago-Mixotrophic Mode of Nutrition.</title>
        <authorList>
            <person name="Burns J.A."/>
            <person name="Paasch A."/>
            <person name="Narechania A."/>
            <person name="Kim E."/>
        </authorList>
    </citation>
    <scope>NUCLEOTIDE SEQUENCE [LARGE SCALE GENOMIC DNA]</scope>
    <source>
        <strain evidence="1 2">PLY_AMNH</strain>
    </source>
</reference>
<gene>
    <name evidence="1" type="ORF">CYMTET_37662</name>
</gene>
<organism evidence="1 2">
    <name type="scientific">Cymbomonas tetramitiformis</name>
    <dbReference type="NCBI Taxonomy" id="36881"/>
    <lineage>
        <taxon>Eukaryota</taxon>
        <taxon>Viridiplantae</taxon>
        <taxon>Chlorophyta</taxon>
        <taxon>Pyramimonadophyceae</taxon>
        <taxon>Pyramimonadales</taxon>
        <taxon>Pyramimonadaceae</taxon>
        <taxon>Cymbomonas</taxon>
    </lineage>
</organism>
<evidence type="ECO:0000313" key="1">
    <source>
        <dbReference type="EMBL" id="KAK3253071.1"/>
    </source>
</evidence>
<accession>A0AAE0F5R7</accession>
<proteinExistence type="predicted"/>
<name>A0AAE0F5R7_9CHLO</name>
<dbReference type="Gene3D" id="2.60.120.920">
    <property type="match status" value="1"/>
</dbReference>